<evidence type="ECO:0000256" key="1">
    <source>
        <dbReference type="SAM" id="Phobius"/>
    </source>
</evidence>
<dbReference type="RefSeq" id="WP_095497619.1">
    <property type="nucleotide sequence ID" value="NZ_BSPO01000001.1"/>
</dbReference>
<feature type="transmembrane region" description="Helical" evidence="1">
    <location>
        <begin position="12"/>
        <end position="34"/>
    </location>
</feature>
<accession>A0AA37TUL2</accession>
<dbReference type="AlphaFoldDB" id="A0AA37TUL2"/>
<dbReference type="EMBL" id="BSPO01000001">
    <property type="protein sequence ID" value="GLS82046.1"/>
    <property type="molecule type" value="Genomic_DNA"/>
</dbReference>
<sequence>MINRAHLSKRLATYQATAIFSIVFALLGFSYNAWRLEASEHNTTVRTASFEILVQLSEFERVLYAAHYDNDPTLGNPRAGWVKLGIVNDLAPLVSTSVQSHSQLLTQAWQSNWQRLGQESTAITTIEEQKQALRMQIQRELAQLN</sequence>
<organism evidence="2 3">
    <name type="scientific">Paraferrimonas haliotis</name>
    <dbReference type="NCBI Taxonomy" id="2013866"/>
    <lineage>
        <taxon>Bacteria</taxon>
        <taxon>Pseudomonadati</taxon>
        <taxon>Pseudomonadota</taxon>
        <taxon>Gammaproteobacteria</taxon>
        <taxon>Alteromonadales</taxon>
        <taxon>Ferrimonadaceae</taxon>
        <taxon>Paraferrimonas</taxon>
    </lineage>
</organism>
<gene>
    <name evidence="2" type="ORF">GCM10007894_00230</name>
</gene>
<comment type="caution">
    <text evidence="2">The sequence shown here is derived from an EMBL/GenBank/DDBJ whole genome shotgun (WGS) entry which is preliminary data.</text>
</comment>
<keyword evidence="1" id="KW-0472">Membrane</keyword>
<keyword evidence="1" id="KW-0812">Transmembrane</keyword>
<reference evidence="2 3" key="1">
    <citation type="journal article" date="2014" name="Int. J. Syst. Evol. Microbiol.">
        <title>Complete genome sequence of Corynebacterium casei LMG S-19264T (=DSM 44701T), isolated from a smear-ripened cheese.</title>
        <authorList>
            <consortium name="US DOE Joint Genome Institute (JGI-PGF)"/>
            <person name="Walter F."/>
            <person name="Albersmeier A."/>
            <person name="Kalinowski J."/>
            <person name="Ruckert C."/>
        </authorList>
    </citation>
    <scope>NUCLEOTIDE SEQUENCE [LARGE SCALE GENOMIC DNA]</scope>
    <source>
        <strain evidence="2 3">NBRC 112785</strain>
    </source>
</reference>
<evidence type="ECO:0000313" key="2">
    <source>
        <dbReference type="EMBL" id="GLS82046.1"/>
    </source>
</evidence>
<name>A0AA37TUL2_9GAMM</name>
<protein>
    <submittedName>
        <fullName evidence="2">Uncharacterized protein</fullName>
    </submittedName>
</protein>
<proteinExistence type="predicted"/>
<keyword evidence="3" id="KW-1185">Reference proteome</keyword>
<dbReference type="Proteomes" id="UP001157439">
    <property type="component" value="Unassembled WGS sequence"/>
</dbReference>
<keyword evidence="1" id="KW-1133">Transmembrane helix</keyword>
<evidence type="ECO:0000313" key="3">
    <source>
        <dbReference type="Proteomes" id="UP001157439"/>
    </source>
</evidence>